<organism evidence="1">
    <name type="scientific">uncultured Thermomicrobiales bacterium</name>
    <dbReference type="NCBI Taxonomy" id="1645740"/>
    <lineage>
        <taxon>Bacteria</taxon>
        <taxon>Pseudomonadati</taxon>
        <taxon>Thermomicrobiota</taxon>
        <taxon>Thermomicrobia</taxon>
        <taxon>Thermomicrobiales</taxon>
        <taxon>environmental samples</taxon>
    </lineage>
</organism>
<name>A0A6J4VH16_9BACT</name>
<sequence>AAAADRAHLVGHGLGALGAYAVARHAPRRVASLILVSPPPLAFGSAHDADVRAAREVARAAADAAYKGLTDRALDLLFNPRWGAGWRDRLPRPRLAAIRRHASSLTPLLTALSAGAPSDDDLRSVRTPTVVVLPDGASTADRRVAERMVAVLPDVRLAAIPASGEPWSPLGGMAGAALASLVAAFVADTPG</sequence>
<proteinExistence type="predicted"/>
<protein>
    <recommendedName>
        <fullName evidence="2">AB hydrolase-1 domain-containing protein</fullName>
    </recommendedName>
</protein>
<evidence type="ECO:0000313" key="1">
    <source>
        <dbReference type="EMBL" id="CAA9573369.1"/>
    </source>
</evidence>
<dbReference type="InterPro" id="IPR029058">
    <property type="entry name" value="AB_hydrolase_fold"/>
</dbReference>
<feature type="non-terminal residue" evidence="1">
    <location>
        <position position="1"/>
    </location>
</feature>
<dbReference type="SUPFAM" id="SSF53474">
    <property type="entry name" value="alpha/beta-Hydrolases"/>
    <property type="match status" value="1"/>
</dbReference>
<evidence type="ECO:0008006" key="2">
    <source>
        <dbReference type="Google" id="ProtNLM"/>
    </source>
</evidence>
<dbReference type="Gene3D" id="3.40.50.1820">
    <property type="entry name" value="alpha/beta hydrolase"/>
    <property type="match status" value="1"/>
</dbReference>
<accession>A0A6J4VH16</accession>
<gene>
    <name evidence="1" type="ORF">AVDCRST_MAG19-3041</name>
</gene>
<dbReference type="EMBL" id="CADCWL010000158">
    <property type="protein sequence ID" value="CAA9573369.1"/>
    <property type="molecule type" value="Genomic_DNA"/>
</dbReference>
<reference evidence="1" key="1">
    <citation type="submission" date="2020-02" db="EMBL/GenBank/DDBJ databases">
        <authorList>
            <person name="Meier V. D."/>
        </authorList>
    </citation>
    <scope>NUCLEOTIDE SEQUENCE</scope>
    <source>
        <strain evidence="1">AVDCRST_MAG19</strain>
    </source>
</reference>
<dbReference type="AlphaFoldDB" id="A0A6J4VH16"/>